<gene>
    <name evidence="3" type="ORF">PHMEG_0003881</name>
</gene>
<accession>A0A225WV87</accession>
<feature type="coiled-coil region" evidence="1">
    <location>
        <begin position="363"/>
        <end position="390"/>
    </location>
</feature>
<feature type="compositionally biased region" description="Basic and acidic residues" evidence="2">
    <location>
        <begin position="249"/>
        <end position="262"/>
    </location>
</feature>
<evidence type="ECO:0000313" key="3">
    <source>
        <dbReference type="EMBL" id="OWZ21545.1"/>
    </source>
</evidence>
<dbReference type="Proteomes" id="UP000198211">
    <property type="component" value="Unassembled WGS sequence"/>
</dbReference>
<evidence type="ECO:0000256" key="2">
    <source>
        <dbReference type="SAM" id="MobiDB-lite"/>
    </source>
</evidence>
<feature type="region of interest" description="Disordered" evidence="2">
    <location>
        <begin position="1"/>
        <end position="20"/>
    </location>
</feature>
<protein>
    <submittedName>
        <fullName evidence="3">Uncharacterized protein</fullName>
    </submittedName>
</protein>
<feature type="compositionally biased region" description="Acidic residues" evidence="2">
    <location>
        <begin position="263"/>
        <end position="299"/>
    </location>
</feature>
<evidence type="ECO:0000313" key="4">
    <source>
        <dbReference type="Proteomes" id="UP000198211"/>
    </source>
</evidence>
<feature type="region of interest" description="Disordered" evidence="2">
    <location>
        <begin position="242"/>
        <end position="302"/>
    </location>
</feature>
<dbReference type="OrthoDB" id="167962at2759"/>
<organism evidence="3 4">
    <name type="scientific">Phytophthora megakarya</name>
    <dbReference type="NCBI Taxonomy" id="4795"/>
    <lineage>
        <taxon>Eukaryota</taxon>
        <taxon>Sar</taxon>
        <taxon>Stramenopiles</taxon>
        <taxon>Oomycota</taxon>
        <taxon>Peronosporomycetes</taxon>
        <taxon>Peronosporales</taxon>
        <taxon>Peronosporaceae</taxon>
        <taxon>Phytophthora</taxon>
    </lineage>
</organism>
<comment type="caution">
    <text evidence="3">The sequence shown here is derived from an EMBL/GenBank/DDBJ whole genome shotgun (WGS) entry which is preliminary data.</text>
</comment>
<keyword evidence="4" id="KW-1185">Reference proteome</keyword>
<evidence type="ECO:0000256" key="1">
    <source>
        <dbReference type="SAM" id="Coils"/>
    </source>
</evidence>
<name>A0A225WV87_9STRA</name>
<reference evidence="4" key="1">
    <citation type="submission" date="2017-03" db="EMBL/GenBank/DDBJ databases">
        <title>Phytopthora megakarya and P. palmivora, two closely related causual agents of cacao black pod achieved similar genome size and gene model numbers by different mechanisms.</title>
        <authorList>
            <person name="Ali S."/>
            <person name="Shao J."/>
            <person name="Larry D.J."/>
            <person name="Kronmiller B."/>
            <person name="Shen D."/>
            <person name="Strem M.D."/>
            <person name="Melnick R.L."/>
            <person name="Guiltinan M.J."/>
            <person name="Tyler B.M."/>
            <person name="Meinhardt L.W."/>
            <person name="Bailey B.A."/>
        </authorList>
    </citation>
    <scope>NUCLEOTIDE SEQUENCE [LARGE SCALE GENOMIC DNA]</scope>
    <source>
        <strain evidence="4">zdho120</strain>
    </source>
</reference>
<keyword evidence="1" id="KW-0175">Coiled coil</keyword>
<feature type="region of interest" description="Disordered" evidence="2">
    <location>
        <begin position="336"/>
        <end position="361"/>
    </location>
</feature>
<feature type="region of interest" description="Disordered" evidence="2">
    <location>
        <begin position="51"/>
        <end position="74"/>
    </location>
</feature>
<dbReference type="EMBL" id="NBNE01000212">
    <property type="protein sequence ID" value="OWZ21545.1"/>
    <property type="molecule type" value="Genomic_DNA"/>
</dbReference>
<sequence>MVSDFGDDPDVHAAMGSEAQKVGYAFEEATELAARRHQRLTNIHQALQSVSASGYSLEDSDEEGNDDKPPSPAIREYQLRSTIDALHREKDAMVVQLQDALRLQQESRVANEQQAQELTKAQRALRAQTEELRIIQENNEKATEASNTLTASWRDKFQASAKAAAAAEAKVLELESKVRAQGEEIMKHTFVLQAKMQEMEHFKESEAARHRAEAAAHAAALAEAEAETRRVKTQALEAKRKTKINIEGSNKELQELEDKGEPGENEPGMDPDEDTFSSSDSEADDSDFDEEDEEVEQDERELNRVMLEVVTSVFPALEPAETDMDLDESIAQYEDPTRSPLNEIQPKPVNASPVDSKGDMVPRSELDKLRKKYNDEIDTLKQQYVAGLQEYKKLVLDHGRLRHIKESLKVLYNSLRQHPGPALASVEEGHSAIPLKTLLRAAILTMSMSRKRQRQGRTQIEAIHEQLTKTLPDRTRAVAAAMMIHNAIGGKNPISIKKNVSSQTETLLSRDRVEDVERVAPESLDGFVLPGSSLFPSRSKQQNQLHLTVGIPFSDVLVVELRRMLPSLPPGNYHISSALRLALFHELVRFYAAVEVQAEARKTRSSPRAKQIFPREEQIQEAEIVIGSPRNTPFLRRKALETIENKTRQRNSRHLFTSGGVAILQATFTSTSR</sequence>
<dbReference type="AlphaFoldDB" id="A0A225WV87"/>
<proteinExistence type="predicted"/>